<dbReference type="SUPFAM" id="SSF69118">
    <property type="entry name" value="AhpD-like"/>
    <property type="match status" value="1"/>
</dbReference>
<dbReference type="eggNOG" id="ENOG502SAR1">
    <property type="taxonomic scope" value="Eukaryota"/>
</dbReference>
<dbReference type="PANTHER" id="PTHR28180:SF5">
    <property type="entry name" value="DNA POLYMERASE ALPHA SUBUNIT B"/>
    <property type="match status" value="1"/>
</dbReference>
<dbReference type="EMBL" id="DF238799">
    <property type="protein sequence ID" value="GAC95895.1"/>
    <property type="molecule type" value="Genomic_DNA"/>
</dbReference>
<dbReference type="STRING" id="1305764.R9PCV5"/>
<organism evidence="1 2">
    <name type="scientific">Pseudozyma hubeiensis (strain SY62)</name>
    <name type="common">Yeast</name>
    <dbReference type="NCBI Taxonomy" id="1305764"/>
    <lineage>
        <taxon>Eukaryota</taxon>
        <taxon>Fungi</taxon>
        <taxon>Dikarya</taxon>
        <taxon>Basidiomycota</taxon>
        <taxon>Ustilaginomycotina</taxon>
        <taxon>Ustilaginomycetes</taxon>
        <taxon>Ustilaginales</taxon>
        <taxon>Ustilaginaceae</taxon>
        <taxon>Pseudozyma</taxon>
    </lineage>
</organism>
<dbReference type="OrthoDB" id="5537330at2759"/>
<proteinExistence type="predicted"/>
<reference evidence="2" key="1">
    <citation type="journal article" date="2013" name="Genome Announc.">
        <title>Draft genome sequence of the basidiomycetous yeast-like fungus Pseudozyma hubeiensis SY62, which produces an abundant amount of the biosurfactant mannosylerythritol lipids.</title>
        <authorList>
            <person name="Konishi M."/>
            <person name="Hatada Y."/>
            <person name="Horiuchi J."/>
        </authorList>
    </citation>
    <scope>NUCLEOTIDE SEQUENCE [LARGE SCALE GENOMIC DNA]</scope>
    <source>
        <strain evidence="2">SY62</strain>
    </source>
</reference>
<dbReference type="InterPro" id="IPR029032">
    <property type="entry name" value="AhpD-like"/>
</dbReference>
<dbReference type="AlphaFoldDB" id="R9PCV5"/>
<evidence type="ECO:0000313" key="1">
    <source>
        <dbReference type="EMBL" id="GAC95895.1"/>
    </source>
</evidence>
<dbReference type="RefSeq" id="XP_012189482.1">
    <property type="nucleotide sequence ID" value="XM_012334092.1"/>
</dbReference>
<dbReference type="PANTHER" id="PTHR28180">
    <property type="entry name" value="CONSERVED MITOCHONDRIAL PROTEIN-RELATED"/>
    <property type="match status" value="1"/>
</dbReference>
<dbReference type="InterPro" id="IPR052999">
    <property type="entry name" value="PTS1_Protein"/>
</dbReference>
<dbReference type="HOGENOM" id="CLU_1066081_0_0_1"/>
<accession>R9PCV5</accession>
<keyword evidence="2" id="KW-1185">Reference proteome</keyword>
<protein>
    <submittedName>
        <fullName evidence="1">Possible carboxymuconolactone decarboxylase</fullName>
    </submittedName>
</protein>
<dbReference type="Proteomes" id="UP000014071">
    <property type="component" value="Unassembled WGS sequence"/>
</dbReference>
<name>R9PCV5_PSEHS</name>
<evidence type="ECO:0000313" key="2">
    <source>
        <dbReference type="Proteomes" id="UP000014071"/>
    </source>
</evidence>
<dbReference type="GeneID" id="24108761"/>
<gene>
    <name evidence="1" type="ORF">PHSY_003473</name>
</gene>
<dbReference type="GO" id="GO:0051920">
    <property type="term" value="F:peroxiredoxin activity"/>
    <property type="evidence" value="ECO:0007669"/>
    <property type="project" value="InterPro"/>
</dbReference>
<sequence length="261" mass="28828">MSTSTSAPALPPEPPVPAPLTMDEIKHFRSSLSPAIRCSTETWLVVLTSAIVSLGCGAESIIDLYHLALSSSSDLASSQRKQSLIQETLVKGSVIFGIPPALDTIFPLLEHIRSTNPTFLLTSDHFSRQSLLSEPISSLKTPAMKSLERVYRHNLSPILDSKMSDNMQDLKFLTIQINYGFTLSCDAVINWKLTELLVLAALVGRNCRAEVLWHMRGALRAGWSRDDVDSVRSTVKELARRLAVRTDKVPTLDEVKEDSND</sequence>
<dbReference type="Gene3D" id="1.20.1290.10">
    <property type="entry name" value="AhpD-like"/>
    <property type="match status" value="1"/>
</dbReference>